<dbReference type="GO" id="GO:0016020">
    <property type="term" value="C:membrane"/>
    <property type="evidence" value="ECO:0007669"/>
    <property type="project" value="InterPro"/>
</dbReference>
<keyword evidence="8" id="KW-1185">Reference proteome</keyword>
<dbReference type="SMART" id="SM00387">
    <property type="entry name" value="HATPase_c"/>
    <property type="match status" value="1"/>
</dbReference>
<keyword evidence="2" id="KW-0418">Kinase</keyword>
<evidence type="ECO:0000313" key="7">
    <source>
        <dbReference type="EMBL" id="QBD82973.1"/>
    </source>
</evidence>
<dbReference type="Proteomes" id="UP000290365">
    <property type="component" value="Chromosome"/>
</dbReference>
<dbReference type="Pfam" id="PF02518">
    <property type="entry name" value="HATPase_c"/>
    <property type="match status" value="1"/>
</dbReference>
<keyword evidence="5" id="KW-0472">Membrane</keyword>
<feature type="transmembrane region" description="Helical" evidence="5">
    <location>
        <begin position="361"/>
        <end position="380"/>
    </location>
</feature>
<dbReference type="GO" id="GO:0000155">
    <property type="term" value="F:phosphorelay sensor kinase activity"/>
    <property type="evidence" value="ECO:0007669"/>
    <property type="project" value="InterPro"/>
</dbReference>
<feature type="domain" description="Histidine kinase/HSP90-like ATPase" evidence="6">
    <location>
        <begin position="652"/>
        <end position="743"/>
    </location>
</feature>
<gene>
    <name evidence="7" type="ORF">EPA93_46235</name>
</gene>
<name>A0A4P6K4W8_KTERU</name>
<evidence type="ECO:0000256" key="2">
    <source>
        <dbReference type="ARBA" id="ARBA00022777"/>
    </source>
</evidence>
<reference evidence="7 8" key="1">
    <citation type="submission" date="2019-01" db="EMBL/GenBank/DDBJ databases">
        <title>Ktedonosporobacter rubrisoli SCAWS-G2.</title>
        <authorList>
            <person name="Huang Y."/>
            <person name="Yan B."/>
        </authorList>
    </citation>
    <scope>NUCLEOTIDE SEQUENCE [LARGE SCALE GENOMIC DNA]</scope>
    <source>
        <strain evidence="7 8">SCAWS-G2</strain>
    </source>
</reference>
<dbReference type="KEGG" id="kbs:EPA93_46235"/>
<feature type="transmembrane region" description="Helical" evidence="5">
    <location>
        <begin position="184"/>
        <end position="203"/>
    </location>
</feature>
<dbReference type="Gene3D" id="1.20.5.1930">
    <property type="match status" value="1"/>
</dbReference>
<feature type="transmembrane region" description="Helical" evidence="5">
    <location>
        <begin position="148"/>
        <end position="172"/>
    </location>
</feature>
<dbReference type="Pfam" id="PF07730">
    <property type="entry name" value="HisKA_3"/>
    <property type="match status" value="1"/>
</dbReference>
<dbReference type="InterPro" id="IPR011712">
    <property type="entry name" value="Sig_transdc_His_kin_sub3_dim/P"/>
</dbReference>
<protein>
    <recommendedName>
        <fullName evidence="6">Histidine kinase/HSP90-like ATPase domain-containing protein</fullName>
    </recommendedName>
</protein>
<dbReference type="InterPro" id="IPR029016">
    <property type="entry name" value="GAF-like_dom_sf"/>
</dbReference>
<feature type="transmembrane region" description="Helical" evidence="5">
    <location>
        <begin position="289"/>
        <end position="316"/>
    </location>
</feature>
<feature type="transmembrane region" description="Helical" evidence="5">
    <location>
        <begin position="328"/>
        <end position="349"/>
    </location>
</feature>
<dbReference type="CDD" id="cd16917">
    <property type="entry name" value="HATPase_UhpB-NarQ-NarX-like"/>
    <property type="match status" value="1"/>
</dbReference>
<dbReference type="Gene3D" id="3.30.565.10">
    <property type="entry name" value="Histidine kinase-like ATPase, C-terminal domain"/>
    <property type="match status" value="1"/>
</dbReference>
<evidence type="ECO:0000256" key="1">
    <source>
        <dbReference type="ARBA" id="ARBA00022679"/>
    </source>
</evidence>
<feature type="transmembrane region" description="Helical" evidence="5">
    <location>
        <begin position="248"/>
        <end position="269"/>
    </location>
</feature>
<evidence type="ECO:0000259" key="6">
    <source>
        <dbReference type="SMART" id="SM00387"/>
    </source>
</evidence>
<feature type="region of interest" description="Disordered" evidence="4">
    <location>
        <begin position="748"/>
        <end position="770"/>
    </location>
</feature>
<dbReference type="RefSeq" id="WP_129894041.1">
    <property type="nucleotide sequence ID" value="NZ_CP035758.1"/>
</dbReference>
<feature type="transmembrane region" description="Helical" evidence="5">
    <location>
        <begin position="116"/>
        <end position="136"/>
    </location>
</feature>
<evidence type="ECO:0000256" key="5">
    <source>
        <dbReference type="SAM" id="Phobius"/>
    </source>
</evidence>
<dbReference type="SUPFAM" id="SSF55874">
    <property type="entry name" value="ATPase domain of HSP90 chaperone/DNA topoisomerase II/histidine kinase"/>
    <property type="match status" value="1"/>
</dbReference>
<keyword evidence="5" id="KW-1133">Transmembrane helix</keyword>
<proteinExistence type="predicted"/>
<dbReference type="GO" id="GO:0046983">
    <property type="term" value="F:protein dimerization activity"/>
    <property type="evidence" value="ECO:0007669"/>
    <property type="project" value="InterPro"/>
</dbReference>
<dbReference type="InterPro" id="IPR050482">
    <property type="entry name" value="Sensor_HK_TwoCompSys"/>
</dbReference>
<dbReference type="Gene3D" id="3.30.450.40">
    <property type="match status" value="1"/>
</dbReference>
<dbReference type="SUPFAM" id="SSF55781">
    <property type="entry name" value="GAF domain-like"/>
    <property type="match status" value="1"/>
</dbReference>
<keyword evidence="5" id="KW-0812">Transmembrane</keyword>
<accession>A0A4P6K4W8</accession>
<evidence type="ECO:0000256" key="3">
    <source>
        <dbReference type="ARBA" id="ARBA00023012"/>
    </source>
</evidence>
<dbReference type="InterPro" id="IPR003594">
    <property type="entry name" value="HATPase_dom"/>
</dbReference>
<dbReference type="EMBL" id="CP035758">
    <property type="protein sequence ID" value="QBD82973.1"/>
    <property type="molecule type" value="Genomic_DNA"/>
</dbReference>
<feature type="transmembrane region" description="Helical" evidence="5">
    <location>
        <begin position="86"/>
        <end position="109"/>
    </location>
</feature>
<sequence>MDKHQTLREGNSGEGHLRGPCLRLLQSLWLVLVLIDLAVLVVNLPAYYHSLFTLCSGPVTNCPETGQLNVQTLPALLHAGFSLNTYAFYVIFLDALTTLAFLLIGALIIWRRANTWMGLFVSFLLIEFGSLGLSYAHTDGFPNASSNLLLSMLQIASIVPMLLYYPCLSFFFSTFPDGRFVPRWSWALIGLWAANAFFWIVPANTPFNLVNWPPFLEAGWLSVVFAGSACVQLYRFRHVASPIQRQQIKWLLYGFVPAIIMPISLALYMTFVPSLNQPGAYLVNTPNSFLLIITIPLYRFWYLPVPFCIGIALLRYRLWDIDLIINRSLVYGALSASVIGMYVLVVVYLGTLLHTENNPAISLIATSIVAVLFLPLRTLLQRVVNRLMYGERDDPYAVLARLGSRLEAALVPEKVLPTIVETVAQTLRLPYVSITLLASPPVLETTAGPVLPQGRTSNEEPEIVAAYGSPSPTPLQVPLVYQAETIGYLLLAARAGEIFGKADLRLVSDLARQAGVAVYAVRLTSHLQHLTESLQQAREHLVSAREEERRRLRRDLHDGLGPTLASLTFQVDAARNLLTQDSARAEALLMAVRQQTQEAITDIRRLVYNLRPPALDELGLCAALREQAAQSHYQGYEVICDLPASLPPLSAAIEVAVYRIVQEALTNVGRHSGARKSWLCLSLNAQTLDLEISDDGQGIPATHRIGVGLRAMYERASELGGTCMITPRSSGGTTVHVSFPLNTVKGEPSMSVQQTASIEAPGESSLLSKE</sequence>
<dbReference type="AlphaFoldDB" id="A0A4P6K4W8"/>
<keyword evidence="3" id="KW-0902">Two-component regulatory system</keyword>
<evidence type="ECO:0000313" key="8">
    <source>
        <dbReference type="Proteomes" id="UP000290365"/>
    </source>
</evidence>
<organism evidence="7 8">
    <name type="scientific">Ktedonosporobacter rubrisoli</name>
    <dbReference type="NCBI Taxonomy" id="2509675"/>
    <lineage>
        <taxon>Bacteria</taxon>
        <taxon>Bacillati</taxon>
        <taxon>Chloroflexota</taxon>
        <taxon>Ktedonobacteria</taxon>
        <taxon>Ktedonobacterales</taxon>
        <taxon>Ktedonosporobacteraceae</taxon>
        <taxon>Ktedonosporobacter</taxon>
    </lineage>
</organism>
<keyword evidence="1" id="KW-0808">Transferase</keyword>
<dbReference type="OrthoDB" id="136463at2"/>
<dbReference type="InterPro" id="IPR036890">
    <property type="entry name" value="HATPase_C_sf"/>
</dbReference>
<feature type="transmembrane region" description="Helical" evidence="5">
    <location>
        <begin position="215"/>
        <end position="236"/>
    </location>
</feature>
<feature type="transmembrane region" description="Helical" evidence="5">
    <location>
        <begin position="28"/>
        <end position="48"/>
    </location>
</feature>
<evidence type="ECO:0000256" key="4">
    <source>
        <dbReference type="SAM" id="MobiDB-lite"/>
    </source>
</evidence>
<dbReference type="PANTHER" id="PTHR24421">
    <property type="entry name" value="NITRATE/NITRITE SENSOR PROTEIN NARX-RELATED"/>
    <property type="match status" value="1"/>
</dbReference>